<proteinExistence type="predicted"/>
<dbReference type="InterPro" id="IPR012292">
    <property type="entry name" value="Globin/Proto"/>
</dbReference>
<organism evidence="2">
    <name type="scientific">Lotharella oceanica</name>
    <dbReference type="NCBI Taxonomy" id="641309"/>
    <lineage>
        <taxon>Eukaryota</taxon>
        <taxon>Sar</taxon>
        <taxon>Rhizaria</taxon>
        <taxon>Cercozoa</taxon>
        <taxon>Chlorarachniophyceae</taxon>
        <taxon>Lotharella</taxon>
    </lineage>
</organism>
<dbReference type="InterPro" id="IPR009050">
    <property type="entry name" value="Globin-like_sf"/>
</dbReference>
<dbReference type="SUPFAM" id="SSF46458">
    <property type="entry name" value="Globin-like"/>
    <property type="match status" value="1"/>
</dbReference>
<evidence type="ECO:0000256" key="1">
    <source>
        <dbReference type="SAM" id="MobiDB-lite"/>
    </source>
</evidence>
<dbReference type="Gene3D" id="1.10.490.10">
    <property type="entry name" value="Globins"/>
    <property type="match status" value="1"/>
</dbReference>
<feature type="compositionally biased region" description="Gly residues" evidence="1">
    <location>
        <begin position="38"/>
        <end position="47"/>
    </location>
</feature>
<protein>
    <submittedName>
        <fullName evidence="2">Uncharacterized protein</fullName>
    </submittedName>
</protein>
<dbReference type="EMBL" id="HBHP01005288">
    <property type="protein sequence ID" value="CAD9750575.1"/>
    <property type="molecule type" value="Transcribed_RNA"/>
</dbReference>
<reference evidence="2" key="1">
    <citation type="submission" date="2021-01" db="EMBL/GenBank/DDBJ databases">
        <authorList>
            <person name="Corre E."/>
            <person name="Pelletier E."/>
            <person name="Niang G."/>
            <person name="Scheremetjew M."/>
            <person name="Finn R."/>
            <person name="Kale V."/>
            <person name="Holt S."/>
            <person name="Cochrane G."/>
            <person name="Meng A."/>
            <person name="Brown T."/>
            <person name="Cohen L."/>
        </authorList>
    </citation>
    <scope>NUCLEOTIDE SEQUENCE</scope>
    <source>
        <strain evidence="2">CCMP622</strain>
    </source>
</reference>
<name>A0A7S2TJ18_9EUKA</name>
<gene>
    <name evidence="2" type="ORF">LSP00402_LOCUS3274</name>
</gene>
<sequence>MKQYLNPLSEEFCNMALAGKVKQLEAGFDKMINAGRNKSGGGGGVGGTSTSRKKKMTTTKKTKKTKKKTKPYLTDSPHRHHHHKDSKGGQGYYVEVKSAAIEANVATCPFLRAKKWPKPTVTKRVPLATKGFTHVRSEGIAILLKDIGGGDRIRRICTRFYEKAFQDQVLRTFMFEDDSAAHHGKRLADWIIEKMGGEGEPWTDSGRLGLRQVSHSKAWYSEKREPSKRGRRFKLDDCQIWMRLMFWAARDEGMAQHKPFFNWYVDFIKHFIRVYERTAPPYAEESAAWSAKQENIAAYIKDGRMMKDVIIEPSAERGPYNDPYFFFDE</sequence>
<feature type="compositionally biased region" description="Basic residues" evidence="1">
    <location>
        <begin position="51"/>
        <end position="70"/>
    </location>
</feature>
<evidence type="ECO:0000313" key="2">
    <source>
        <dbReference type="EMBL" id="CAD9750575.1"/>
    </source>
</evidence>
<dbReference type="GO" id="GO:0019825">
    <property type="term" value="F:oxygen binding"/>
    <property type="evidence" value="ECO:0007669"/>
    <property type="project" value="InterPro"/>
</dbReference>
<feature type="region of interest" description="Disordered" evidence="1">
    <location>
        <begin position="34"/>
        <end position="89"/>
    </location>
</feature>
<dbReference type="GO" id="GO:0020037">
    <property type="term" value="F:heme binding"/>
    <property type="evidence" value="ECO:0007669"/>
    <property type="project" value="InterPro"/>
</dbReference>
<accession>A0A7S2TJ18</accession>
<dbReference type="AlphaFoldDB" id="A0A7S2TJ18"/>